<dbReference type="PROSITE" id="PS50887">
    <property type="entry name" value="GGDEF"/>
    <property type="match status" value="1"/>
</dbReference>
<evidence type="ECO:0000259" key="3">
    <source>
        <dbReference type="PROSITE" id="PS50883"/>
    </source>
</evidence>
<dbReference type="PROSITE" id="PS50883">
    <property type="entry name" value="EAL"/>
    <property type="match status" value="1"/>
</dbReference>
<dbReference type="SUPFAM" id="SSF55785">
    <property type="entry name" value="PYP-like sensor domain (PAS domain)"/>
    <property type="match status" value="2"/>
</dbReference>
<dbReference type="InterPro" id="IPR052155">
    <property type="entry name" value="Biofilm_reg_signaling"/>
</dbReference>
<dbReference type="PANTHER" id="PTHR44757">
    <property type="entry name" value="DIGUANYLATE CYCLASE DGCP"/>
    <property type="match status" value="1"/>
</dbReference>
<dbReference type="CDD" id="cd01948">
    <property type="entry name" value="EAL"/>
    <property type="match status" value="1"/>
</dbReference>
<organism evidence="5 6">
    <name type="scientific">Bacillus suaedaesalsae</name>
    <dbReference type="NCBI Taxonomy" id="2810349"/>
    <lineage>
        <taxon>Bacteria</taxon>
        <taxon>Bacillati</taxon>
        <taxon>Bacillota</taxon>
        <taxon>Bacilli</taxon>
        <taxon>Bacillales</taxon>
        <taxon>Bacillaceae</taxon>
        <taxon>Bacillus</taxon>
    </lineage>
</organism>
<feature type="domain" description="PAC" evidence="2">
    <location>
        <begin position="210"/>
        <end position="262"/>
    </location>
</feature>
<dbReference type="InterPro" id="IPR000700">
    <property type="entry name" value="PAS-assoc_C"/>
</dbReference>
<feature type="domain" description="GGDEF" evidence="4">
    <location>
        <begin position="292"/>
        <end position="425"/>
    </location>
</feature>
<dbReference type="Proteomes" id="UP001518925">
    <property type="component" value="Unassembled WGS sequence"/>
</dbReference>
<feature type="domain" description="PAS" evidence="1">
    <location>
        <begin position="11"/>
        <end position="81"/>
    </location>
</feature>
<dbReference type="PANTHER" id="PTHR44757:SF2">
    <property type="entry name" value="BIOFILM ARCHITECTURE MAINTENANCE PROTEIN MBAA"/>
    <property type="match status" value="1"/>
</dbReference>
<evidence type="ECO:0000259" key="4">
    <source>
        <dbReference type="PROSITE" id="PS50887"/>
    </source>
</evidence>
<dbReference type="InterPro" id="IPR001633">
    <property type="entry name" value="EAL_dom"/>
</dbReference>
<sequence length="689" mass="78849">MTNLLSDIPSLYSAYKSLFTNNPDGCYALDTNGNCMLANERALEITGYSYDELLQSSINSIVKAQEIKKILRVFQDVLEGNKKSFEVTIIRKDGQEVELSITAMPIIINETILGVIGVAKDITESKSLQLELIQSRNQLQNIFESTNICVWSYDYRGQKLFQVSPASKRLSGYSPAEFEQEPLLWQKLIHPDDLNLYSNRFLELNNGTTLRHEYRIFHRSGEIKWISDYTVPILDADGKLERIDGVLIDITKSRNTEETLKHLSNFDLVTELPNRRMFYHSLDVALQDPSNRKLAVLYLDLDRFKYMNDSLGHHVGDQILQIIAVRLRQIVRKHDLVARLGGDEFAVLLKNVHDDAEVTEVSERILSKIRQPFELDGHEYTLTTSIGVSIYPEHAETAENLIKRADQAMYLAKEKGKNNFQIYDKSLKDDFSRKMILEQELRKALSNEQLSLHYQPIVDVMQKKIVGFEALLKWVHPTYGPISPMEFIPIAEESGIIVPIGSWVLQKACQDMKAWQTQGFEGVYVSVNVSVRQFEEVTCLERLDEILKQGKVNTNLLKIEITESLTMMDVNEMSTKLLLLEAIGIEVFLDDFGTGYSSLSYLQRLPIKVLKIDKSFIQDIESSSDQETIIETIIAMSKSLRMNVIAEGVEEEKHLQFLQNIGCTQMQGYYFSKPIPFNQLQDLSRSLKL</sequence>
<dbReference type="InterPro" id="IPR035965">
    <property type="entry name" value="PAS-like_dom_sf"/>
</dbReference>
<dbReference type="NCBIfam" id="TIGR00254">
    <property type="entry name" value="GGDEF"/>
    <property type="match status" value="1"/>
</dbReference>
<feature type="domain" description="PAC" evidence="2">
    <location>
        <begin position="83"/>
        <end position="134"/>
    </location>
</feature>
<protein>
    <submittedName>
        <fullName evidence="5">EAL domain-containing protein</fullName>
    </submittedName>
</protein>
<dbReference type="CDD" id="cd01949">
    <property type="entry name" value="GGDEF"/>
    <property type="match status" value="1"/>
</dbReference>
<dbReference type="InterPro" id="IPR029787">
    <property type="entry name" value="Nucleotide_cyclase"/>
</dbReference>
<dbReference type="SMART" id="SM00267">
    <property type="entry name" value="GGDEF"/>
    <property type="match status" value="1"/>
</dbReference>
<keyword evidence="6" id="KW-1185">Reference proteome</keyword>
<dbReference type="Pfam" id="PF13426">
    <property type="entry name" value="PAS_9"/>
    <property type="match status" value="1"/>
</dbReference>
<dbReference type="SMART" id="SM00091">
    <property type="entry name" value="PAS"/>
    <property type="match status" value="2"/>
</dbReference>
<name>A0ABS2DM84_9BACI</name>
<proteinExistence type="predicted"/>
<feature type="domain" description="EAL" evidence="3">
    <location>
        <begin position="434"/>
        <end position="688"/>
    </location>
</feature>
<comment type="caution">
    <text evidence="5">The sequence shown here is derived from an EMBL/GenBank/DDBJ whole genome shotgun (WGS) entry which is preliminary data.</text>
</comment>
<reference evidence="5 6" key="1">
    <citation type="submission" date="2021-02" db="EMBL/GenBank/DDBJ databases">
        <title>Bacillus sp. RD4P76, an endophyte from a halophyte.</title>
        <authorList>
            <person name="Sun J.-Q."/>
        </authorList>
    </citation>
    <scope>NUCLEOTIDE SEQUENCE [LARGE SCALE GENOMIC DNA]</scope>
    <source>
        <strain evidence="5 6">RD4P76</strain>
    </source>
</reference>
<dbReference type="Gene3D" id="3.30.450.20">
    <property type="entry name" value="PAS domain"/>
    <property type="match status" value="2"/>
</dbReference>
<dbReference type="SUPFAM" id="SSF55073">
    <property type="entry name" value="Nucleotide cyclase"/>
    <property type="match status" value="1"/>
</dbReference>
<dbReference type="Pfam" id="PF08447">
    <property type="entry name" value="PAS_3"/>
    <property type="match status" value="1"/>
</dbReference>
<evidence type="ECO:0000259" key="1">
    <source>
        <dbReference type="PROSITE" id="PS50112"/>
    </source>
</evidence>
<dbReference type="SMART" id="SM00052">
    <property type="entry name" value="EAL"/>
    <property type="match status" value="1"/>
</dbReference>
<dbReference type="PROSITE" id="PS50113">
    <property type="entry name" value="PAC"/>
    <property type="match status" value="2"/>
</dbReference>
<dbReference type="SMART" id="SM00086">
    <property type="entry name" value="PAC"/>
    <property type="match status" value="2"/>
</dbReference>
<dbReference type="Pfam" id="PF00563">
    <property type="entry name" value="EAL"/>
    <property type="match status" value="1"/>
</dbReference>
<gene>
    <name evidence="5" type="ORF">JR050_18265</name>
</gene>
<dbReference type="Gene3D" id="3.20.20.450">
    <property type="entry name" value="EAL domain"/>
    <property type="match status" value="1"/>
</dbReference>
<accession>A0ABS2DM84</accession>
<evidence type="ECO:0000313" key="5">
    <source>
        <dbReference type="EMBL" id="MBM6619611.1"/>
    </source>
</evidence>
<evidence type="ECO:0000259" key="2">
    <source>
        <dbReference type="PROSITE" id="PS50113"/>
    </source>
</evidence>
<dbReference type="PROSITE" id="PS50112">
    <property type="entry name" value="PAS"/>
    <property type="match status" value="2"/>
</dbReference>
<dbReference type="InterPro" id="IPR000160">
    <property type="entry name" value="GGDEF_dom"/>
</dbReference>
<dbReference type="SUPFAM" id="SSF141868">
    <property type="entry name" value="EAL domain-like"/>
    <property type="match status" value="1"/>
</dbReference>
<dbReference type="EMBL" id="JAFELM010000043">
    <property type="protein sequence ID" value="MBM6619611.1"/>
    <property type="molecule type" value="Genomic_DNA"/>
</dbReference>
<dbReference type="RefSeq" id="WP_204205081.1">
    <property type="nucleotide sequence ID" value="NZ_JAFELM010000043.1"/>
</dbReference>
<dbReference type="NCBIfam" id="TIGR00229">
    <property type="entry name" value="sensory_box"/>
    <property type="match status" value="2"/>
</dbReference>
<dbReference type="InterPro" id="IPR013655">
    <property type="entry name" value="PAS_fold_3"/>
</dbReference>
<dbReference type="InterPro" id="IPR043128">
    <property type="entry name" value="Rev_trsase/Diguanyl_cyclase"/>
</dbReference>
<dbReference type="Gene3D" id="3.30.70.270">
    <property type="match status" value="1"/>
</dbReference>
<dbReference type="InterPro" id="IPR035919">
    <property type="entry name" value="EAL_sf"/>
</dbReference>
<dbReference type="CDD" id="cd00130">
    <property type="entry name" value="PAS"/>
    <property type="match status" value="2"/>
</dbReference>
<feature type="domain" description="PAS" evidence="1">
    <location>
        <begin position="135"/>
        <end position="193"/>
    </location>
</feature>
<evidence type="ECO:0000313" key="6">
    <source>
        <dbReference type="Proteomes" id="UP001518925"/>
    </source>
</evidence>
<dbReference type="Pfam" id="PF00990">
    <property type="entry name" value="GGDEF"/>
    <property type="match status" value="1"/>
</dbReference>
<dbReference type="InterPro" id="IPR000014">
    <property type="entry name" value="PAS"/>
</dbReference>
<dbReference type="InterPro" id="IPR001610">
    <property type="entry name" value="PAC"/>
</dbReference>